<dbReference type="GO" id="GO:0071051">
    <property type="term" value="P:poly(A)-dependent snoRNA 3'-end processing"/>
    <property type="evidence" value="ECO:0007669"/>
    <property type="project" value="TreeGrafter"/>
</dbReference>
<dbReference type="EMBL" id="CAID01000002">
    <property type="protein sequence ID" value="CEG01059.1"/>
    <property type="molecule type" value="Genomic_DNA"/>
</dbReference>
<dbReference type="GO" id="GO:0000176">
    <property type="term" value="C:nuclear exosome (RNase complex)"/>
    <property type="evidence" value="ECO:0007669"/>
    <property type="project" value="TreeGrafter"/>
</dbReference>
<evidence type="ECO:0000313" key="3">
    <source>
        <dbReference type="EMBL" id="CEG01059.1"/>
    </source>
</evidence>
<reference evidence="3" key="2">
    <citation type="journal article" date="2014" name="BMC Genomics">
        <title>An improved genome of the model marine alga Ostreococcus tauri unfolds by assessing Illumina de novo assemblies.</title>
        <authorList>
            <person name="Blanc-Mathieu R."/>
            <person name="Verhelst B."/>
            <person name="Derelle E."/>
            <person name="Rombauts S."/>
            <person name="Bouget F.Y."/>
            <person name="Carre I."/>
            <person name="Chateau A."/>
            <person name="Eyre-Walker A."/>
            <person name="Grimsley N."/>
            <person name="Moreau H."/>
            <person name="Piegu B."/>
            <person name="Rivals E."/>
            <person name="Schackwitz W."/>
            <person name="Van de Peer Y."/>
            <person name="Piganeau G."/>
        </authorList>
    </citation>
    <scope>NUCLEOTIDE SEQUENCE</scope>
    <source>
        <strain evidence="3">RCC4221</strain>
    </source>
</reference>
<accession>A0A454XQZ8</accession>
<dbReference type="GO" id="GO:0004527">
    <property type="term" value="F:exonuclease activity"/>
    <property type="evidence" value="ECO:0007669"/>
    <property type="project" value="UniProtKB-KW"/>
</dbReference>
<dbReference type="GO" id="GO:0071028">
    <property type="term" value="P:nuclear mRNA surveillance"/>
    <property type="evidence" value="ECO:0007669"/>
    <property type="project" value="TreeGrafter"/>
</dbReference>
<keyword evidence="4" id="KW-0540">Nuclease</keyword>
<keyword evidence="5" id="KW-1185">Reference proteome</keyword>
<dbReference type="InterPro" id="IPR020568">
    <property type="entry name" value="Ribosomal_Su5_D2-typ_SF"/>
</dbReference>
<dbReference type="InterPro" id="IPR027408">
    <property type="entry name" value="PNPase/RNase_PH_dom_sf"/>
</dbReference>
<dbReference type="GO" id="GO:0003723">
    <property type="term" value="F:RNA binding"/>
    <property type="evidence" value="ECO:0007669"/>
    <property type="project" value="TreeGrafter"/>
</dbReference>
<dbReference type="InterPro" id="IPR050080">
    <property type="entry name" value="RNase_PH"/>
</dbReference>
<dbReference type="InParanoid" id="A0A090MBV4"/>
<accession>A0A090MBV4</accession>
<dbReference type="Gene3D" id="3.30.230.70">
    <property type="entry name" value="GHMP Kinase, N-terminal domain"/>
    <property type="match status" value="1"/>
</dbReference>
<evidence type="ECO:0000259" key="2">
    <source>
        <dbReference type="Pfam" id="PF01138"/>
    </source>
</evidence>
<dbReference type="GO" id="GO:0005730">
    <property type="term" value="C:nucleolus"/>
    <property type="evidence" value="ECO:0007669"/>
    <property type="project" value="TreeGrafter"/>
</dbReference>
<dbReference type="InterPro" id="IPR036345">
    <property type="entry name" value="ExoRNase_PH_dom2_sf"/>
</dbReference>
<sequence>MEYVSFEGLRLDGRRANEIRRPRHAFAIDAQCDGSARFELGNTVIECRVDGPSERKFGGAEEGASEACALTCSHGRSAFASDGVQAGRKGDGRSKQFESVLAKALTSAVCVDLMPRCEVQVRTTVLCDDGGARAASACAAVLALADAGIPLKGIIGSCTVGHLDGEALIDVNRDEERGRGPELWTCALSAGDVPDDDENEDDGEDHLMGATGNHITVIVEELERGKTTMETFKSMHDLALAGCETSARYLRISLRARTRALAATRALEKF</sequence>
<dbReference type="OrthoDB" id="27298at2759"/>
<organism evidence="3 5">
    <name type="scientific">Ostreococcus tauri</name>
    <name type="common">Marine green alga</name>
    <dbReference type="NCBI Taxonomy" id="70448"/>
    <lineage>
        <taxon>Eukaryota</taxon>
        <taxon>Viridiplantae</taxon>
        <taxon>Chlorophyta</taxon>
        <taxon>Mamiellophyceae</taxon>
        <taxon>Mamiellales</taxon>
        <taxon>Bathycoccaceae</taxon>
        <taxon>Ostreococcus</taxon>
    </lineage>
</organism>
<protein>
    <submittedName>
        <fullName evidence="3">Exoribonuclease, phosphorolytic domain 2</fullName>
    </submittedName>
    <submittedName>
        <fullName evidence="4">Putative exonuclease RRP41</fullName>
    </submittedName>
</protein>
<evidence type="ECO:0000313" key="5">
    <source>
        <dbReference type="Proteomes" id="UP000009170"/>
    </source>
</evidence>
<evidence type="ECO:0000256" key="1">
    <source>
        <dbReference type="ARBA" id="ARBA00006678"/>
    </source>
</evidence>
<dbReference type="PANTHER" id="PTHR11953:SF0">
    <property type="entry name" value="EXOSOME COMPLEX COMPONENT RRP41"/>
    <property type="match status" value="1"/>
</dbReference>
<keyword evidence="4" id="KW-0378">Hydrolase</keyword>
<dbReference type="Pfam" id="PF01138">
    <property type="entry name" value="RNase_PH"/>
    <property type="match status" value="1"/>
</dbReference>
<dbReference type="SUPFAM" id="SSF55666">
    <property type="entry name" value="Ribonuclease PH domain 2-like"/>
    <property type="match status" value="1"/>
</dbReference>
<dbReference type="FunCoup" id="A0A090MBV4">
    <property type="interactions" value="1606"/>
</dbReference>
<dbReference type="SUPFAM" id="SSF54211">
    <property type="entry name" value="Ribosomal protein S5 domain 2-like"/>
    <property type="match status" value="1"/>
</dbReference>
<comment type="similarity">
    <text evidence="1">Belongs to the RNase PH family.</text>
</comment>
<dbReference type="Proteomes" id="UP000195557">
    <property type="component" value="Unassembled WGS sequence"/>
</dbReference>
<reference evidence="4" key="3">
    <citation type="submission" date="2017-04" db="EMBL/GenBank/DDBJ databases">
        <title>Population genomics of picophytoplankton unveils novel chromosome hypervariability.</title>
        <authorList>
            <consortium name="DOE Joint Genome Institute"/>
            <person name="Blanc-Mathieu R."/>
            <person name="Krasovec M."/>
            <person name="Hebrard M."/>
            <person name="Yau S."/>
            <person name="Desgranges E."/>
            <person name="Martin J."/>
            <person name="Schackwitz W."/>
            <person name="Kuo A."/>
            <person name="Salin G."/>
            <person name="Donnadieu C."/>
            <person name="Desdevises Y."/>
            <person name="Sanchez-Ferandin S."/>
            <person name="Moreau H."/>
            <person name="Rivals E."/>
            <person name="Grigoriev I.V."/>
            <person name="Grimsley N."/>
            <person name="Eyre-Walker A."/>
            <person name="Piganeau G."/>
        </authorList>
    </citation>
    <scope>NUCLEOTIDE SEQUENCE [LARGE SCALE GENOMIC DNA]</scope>
    <source>
        <strain evidence="4">RCC 1115</strain>
    </source>
</reference>
<dbReference type="GO" id="GO:0000177">
    <property type="term" value="C:cytoplasmic exosome (RNase complex)"/>
    <property type="evidence" value="ECO:0007669"/>
    <property type="project" value="TreeGrafter"/>
</dbReference>
<reference evidence="3 5" key="1">
    <citation type="journal article" date="2006" name="Proc. Natl. Acad. Sci. U.S.A.">
        <title>Genome analysis of the smallest free-living eukaryote Ostreococcus tauri unveils many unique features.</title>
        <authorList>
            <person name="Derelle E."/>
            <person name="Ferraz C."/>
            <person name="Rombauts S."/>
            <person name="Rouze P."/>
            <person name="Worden A.Z."/>
            <person name="Robbens S."/>
            <person name="Partensky F."/>
            <person name="Degroeve S."/>
            <person name="Echeynie S."/>
            <person name="Cooke R."/>
            <person name="Saeys Y."/>
            <person name="Wuyts J."/>
            <person name="Jabbari K."/>
            <person name="Bowler C."/>
            <person name="Panaud O."/>
            <person name="Piegu B."/>
            <person name="Ball S.G."/>
            <person name="Ral J.-P."/>
            <person name="Bouget F.-Y."/>
            <person name="Piganeau G."/>
            <person name="De Baets B."/>
            <person name="Picard A."/>
            <person name="Delseny M."/>
            <person name="Demaille J."/>
            <person name="Van de Peer Y."/>
            <person name="Moreau H."/>
        </authorList>
    </citation>
    <scope>NUCLEOTIDE SEQUENCE [LARGE SCALE GENOMIC DNA]</scope>
    <source>
        <strain evidence="3 5">OTTH0595</strain>
    </source>
</reference>
<dbReference type="AlphaFoldDB" id="A0A090MBV4"/>
<dbReference type="Proteomes" id="UP000009170">
    <property type="component" value="Unassembled WGS sequence"/>
</dbReference>
<dbReference type="STRING" id="70448.A0A090MBV4"/>
<accession>A0A1Y5I1T9</accession>
<feature type="domain" description="Exoribonuclease phosphorolytic" evidence="2">
    <location>
        <begin position="19"/>
        <end position="150"/>
    </location>
</feature>
<evidence type="ECO:0000313" key="4">
    <source>
        <dbReference type="EMBL" id="OUS42124.1"/>
    </source>
</evidence>
<dbReference type="GO" id="GO:0034475">
    <property type="term" value="P:U4 snRNA 3'-end processing"/>
    <property type="evidence" value="ECO:0007669"/>
    <property type="project" value="TreeGrafter"/>
</dbReference>
<dbReference type="EMBL" id="KZ155839">
    <property type="protein sequence ID" value="OUS42124.1"/>
    <property type="molecule type" value="Genomic_DNA"/>
</dbReference>
<keyword evidence="4" id="KW-0269">Exonuclease</keyword>
<dbReference type="GO" id="GO:0016075">
    <property type="term" value="P:rRNA catabolic process"/>
    <property type="evidence" value="ECO:0007669"/>
    <property type="project" value="TreeGrafter"/>
</dbReference>
<name>A0A090MBV4_OSTTA</name>
<dbReference type="InterPro" id="IPR001247">
    <property type="entry name" value="ExoRNase_PH_dom1"/>
</dbReference>
<dbReference type="PANTHER" id="PTHR11953">
    <property type="entry name" value="EXOSOME COMPLEX COMPONENT"/>
    <property type="match status" value="1"/>
</dbReference>
<gene>
    <name evidence="4" type="ORF">BE221DRAFT_187912</name>
    <name evidence="3" type="ORF">OT_ostta02g02750</name>
</gene>
<proteinExistence type="inferred from homology"/>